<reference evidence="9 10" key="1">
    <citation type="submission" date="2022-08" db="EMBL/GenBank/DDBJ databases">
        <title>Proteogenomics of the novel Dehalobacterium formicoaceticum strain EZ94 highlights a key role of methyltransferases during anaerobic dichloromethane degradation.</title>
        <authorList>
            <person name="Wasmund K."/>
        </authorList>
    </citation>
    <scope>NUCLEOTIDE SEQUENCE [LARGE SCALE GENOMIC DNA]</scope>
    <source>
        <strain evidence="9 10">EZ94</strain>
    </source>
</reference>
<evidence type="ECO:0000256" key="2">
    <source>
        <dbReference type="ARBA" id="ARBA00008973"/>
    </source>
</evidence>
<feature type="chain" id="PRO_5047529565" evidence="8">
    <location>
        <begin position="25"/>
        <end position="282"/>
    </location>
</feature>
<dbReference type="Proteomes" id="UP001524944">
    <property type="component" value="Unassembled WGS sequence"/>
</dbReference>
<dbReference type="PANTHER" id="PTHR30429:SF0">
    <property type="entry name" value="METHIONINE-BINDING LIPOPROTEIN METQ"/>
    <property type="match status" value="1"/>
</dbReference>
<evidence type="ECO:0000256" key="4">
    <source>
        <dbReference type="ARBA" id="ARBA00023136"/>
    </source>
</evidence>
<dbReference type="Pfam" id="PF03180">
    <property type="entry name" value="Lipoprotein_9"/>
    <property type="match status" value="1"/>
</dbReference>
<dbReference type="SUPFAM" id="SSF53850">
    <property type="entry name" value="Periplasmic binding protein-like II"/>
    <property type="match status" value="1"/>
</dbReference>
<keyword evidence="6" id="KW-0449">Lipoprotein</keyword>
<comment type="subcellular location">
    <subcellularLocation>
        <location evidence="1">Membrane</location>
        <topology evidence="1">Lipid-anchor</topology>
    </subcellularLocation>
</comment>
<evidence type="ECO:0000313" key="10">
    <source>
        <dbReference type="Proteomes" id="UP001524944"/>
    </source>
</evidence>
<evidence type="ECO:0000256" key="5">
    <source>
        <dbReference type="ARBA" id="ARBA00023139"/>
    </source>
</evidence>
<organism evidence="9 10">
    <name type="scientific">Dehalobacterium formicoaceticum</name>
    <dbReference type="NCBI Taxonomy" id="51515"/>
    <lineage>
        <taxon>Bacteria</taxon>
        <taxon>Bacillati</taxon>
        <taxon>Bacillota</taxon>
        <taxon>Clostridia</taxon>
        <taxon>Eubacteriales</taxon>
        <taxon>Peptococcaceae</taxon>
        <taxon>Dehalobacterium</taxon>
    </lineage>
</organism>
<feature type="region of interest" description="Disordered" evidence="7">
    <location>
        <begin position="28"/>
        <end position="47"/>
    </location>
</feature>
<protein>
    <submittedName>
        <fullName evidence="9">MetQ/NlpA family ABC transporter substrate-binding protein</fullName>
    </submittedName>
</protein>
<feature type="compositionally biased region" description="Low complexity" evidence="7">
    <location>
        <begin position="28"/>
        <end position="40"/>
    </location>
</feature>
<keyword evidence="10" id="KW-1185">Reference proteome</keyword>
<evidence type="ECO:0000256" key="8">
    <source>
        <dbReference type="SAM" id="SignalP"/>
    </source>
</evidence>
<evidence type="ECO:0000313" key="9">
    <source>
        <dbReference type="EMBL" id="MCR6545748.1"/>
    </source>
</evidence>
<feature type="signal peptide" evidence="8">
    <location>
        <begin position="1"/>
        <end position="24"/>
    </location>
</feature>
<sequence>MKKITKISLILALAVILVITSACNSNNNTSENTNSSGNNSVKDTTPAKKSLKIGTSSVSIDLAESGVAPLEDMGYEVEIVVFDDYFTPNTALVEGSLDANFYQHELFMDQYNVSKKTDIIMLSPKLYQFYGGLYSVKANSLETLPDGGKVGIATDASNISRDLINLQSLGLITLTSEPRDLYSVLDIVDNPHNYEFVQSDHMKYTYMDEYTFLLGTSNTMAANQVDPTKNRLAYFPEPDNALGMCVMPANENEQWVKDIMTAYTSEAARAYVKPSSGFEPVK</sequence>
<dbReference type="EMBL" id="JANPWE010000004">
    <property type="protein sequence ID" value="MCR6545748.1"/>
    <property type="molecule type" value="Genomic_DNA"/>
</dbReference>
<evidence type="ECO:0000256" key="6">
    <source>
        <dbReference type="ARBA" id="ARBA00023288"/>
    </source>
</evidence>
<dbReference type="Gene3D" id="3.40.190.10">
    <property type="entry name" value="Periplasmic binding protein-like II"/>
    <property type="match status" value="2"/>
</dbReference>
<keyword evidence="5" id="KW-0564">Palmitate</keyword>
<evidence type="ECO:0000256" key="3">
    <source>
        <dbReference type="ARBA" id="ARBA00022729"/>
    </source>
</evidence>
<dbReference type="InterPro" id="IPR004872">
    <property type="entry name" value="Lipoprotein_NlpA"/>
</dbReference>
<comment type="similarity">
    <text evidence="2">Belongs to the NlpA lipoprotein family.</text>
</comment>
<evidence type="ECO:0000256" key="1">
    <source>
        <dbReference type="ARBA" id="ARBA00004635"/>
    </source>
</evidence>
<comment type="caution">
    <text evidence="9">The sequence shown here is derived from an EMBL/GenBank/DDBJ whole genome shotgun (WGS) entry which is preliminary data.</text>
</comment>
<evidence type="ECO:0000256" key="7">
    <source>
        <dbReference type="SAM" id="MobiDB-lite"/>
    </source>
</evidence>
<dbReference type="PROSITE" id="PS51257">
    <property type="entry name" value="PROKAR_LIPOPROTEIN"/>
    <property type="match status" value="1"/>
</dbReference>
<accession>A0ABT1Y4E7</accession>
<keyword evidence="4" id="KW-0472">Membrane</keyword>
<proteinExistence type="inferred from homology"/>
<name>A0ABT1Y4E7_9FIRM</name>
<gene>
    <name evidence="9" type="ORF">NVS47_09535</name>
</gene>
<keyword evidence="3 8" id="KW-0732">Signal</keyword>
<dbReference type="RefSeq" id="WP_157677447.1">
    <property type="nucleotide sequence ID" value="NZ_CP022121.1"/>
</dbReference>
<dbReference type="PANTHER" id="PTHR30429">
    <property type="entry name" value="D-METHIONINE-BINDING LIPOPROTEIN METQ"/>
    <property type="match status" value="1"/>
</dbReference>